<dbReference type="KEGG" id="mpi:Mpet_1963"/>
<dbReference type="eggNOG" id="arCOG06193">
    <property type="taxonomic scope" value="Archaea"/>
</dbReference>
<dbReference type="PROSITE" id="PS50112">
    <property type="entry name" value="PAS"/>
    <property type="match status" value="1"/>
</dbReference>
<evidence type="ECO:0000259" key="10">
    <source>
        <dbReference type="PROSITE" id="PS50112"/>
    </source>
</evidence>
<dbReference type="Pfam" id="PF02518">
    <property type="entry name" value="HATPase_c"/>
    <property type="match status" value="1"/>
</dbReference>
<dbReference type="InterPro" id="IPR000014">
    <property type="entry name" value="PAS"/>
</dbReference>
<keyword evidence="12" id="KW-1185">Reference proteome</keyword>
<dbReference type="SUPFAM" id="SSF52172">
    <property type="entry name" value="CheY-like"/>
    <property type="match status" value="1"/>
</dbReference>
<evidence type="ECO:0000256" key="7">
    <source>
        <dbReference type="PROSITE-ProRule" id="PRU00169"/>
    </source>
</evidence>
<evidence type="ECO:0000313" key="12">
    <source>
        <dbReference type="Proteomes" id="UP000006565"/>
    </source>
</evidence>
<protein>
    <submittedName>
        <fullName evidence="11">Multi-sensor signal transduction histidine kinase</fullName>
    </submittedName>
</protein>
<evidence type="ECO:0000256" key="1">
    <source>
        <dbReference type="ARBA" id="ARBA00022553"/>
    </source>
</evidence>
<dbReference type="InterPro" id="IPR005467">
    <property type="entry name" value="His_kinase_dom"/>
</dbReference>
<dbReference type="OrthoDB" id="8127at2157"/>
<feature type="domain" description="Response regulatory" evidence="9">
    <location>
        <begin position="3"/>
        <end position="119"/>
    </location>
</feature>
<evidence type="ECO:0000259" key="9">
    <source>
        <dbReference type="PROSITE" id="PS50110"/>
    </source>
</evidence>
<dbReference type="EMBL" id="CP002117">
    <property type="protein sequence ID" value="ADN36713.1"/>
    <property type="molecule type" value="Genomic_DNA"/>
</dbReference>
<dbReference type="InterPro" id="IPR003594">
    <property type="entry name" value="HATPase_dom"/>
</dbReference>
<accession>E1RJ43</accession>
<keyword evidence="4 11" id="KW-0418">Kinase</keyword>
<keyword evidence="5" id="KW-0067">ATP-binding</keyword>
<dbReference type="PROSITE" id="PS50109">
    <property type="entry name" value="HIS_KIN"/>
    <property type="match status" value="1"/>
</dbReference>
<comment type="caution">
    <text evidence="7">Lacks conserved residue(s) required for the propagation of feature annotation.</text>
</comment>
<dbReference type="PRINTS" id="PR00344">
    <property type="entry name" value="BCTRLSENSOR"/>
</dbReference>
<dbReference type="SUPFAM" id="SSF55874">
    <property type="entry name" value="ATPase domain of HSP90 chaperone/DNA topoisomerase II/histidine kinase"/>
    <property type="match status" value="1"/>
</dbReference>
<dbReference type="AlphaFoldDB" id="E1RJ43"/>
<evidence type="ECO:0000256" key="4">
    <source>
        <dbReference type="ARBA" id="ARBA00022777"/>
    </source>
</evidence>
<reference evidence="11 12" key="1">
    <citation type="journal article" date="2010" name="Stand. Genomic Sci.">
        <title>Complete genome sequence of Methanoplanus petrolearius type strain (SEBR 4847).</title>
        <authorList>
            <person name="Brambilla E."/>
            <person name="Djao O.D."/>
            <person name="Daligault H."/>
            <person name="Lapidus A."/>
            <person name="Lucas S."/>
            <person name="Hammon N."/>
            <person name="Nolan M."/>
            <person name="Tice H."/>
            <person name="Cheng J.F."/>
            <person name="Han C."/>
            <person name="Tapia R."/>
            <person name="Goodwin L."/>
            <person name="Pitluck S."/>
            <person name="Liolios K."/>
            <person name="Ivanova N."/>
            <person name="Mavromatis K."/>
            <person name="Mikhailova N."/>
            <person name="Pati A."/>
            <person name="Chen A."/>
            <person name="Palaniappan K."/>
            <person name="Land M."/>
            <person name="Hauser L."/>
            <person name="Chang Y.J."/>
            <person name="Jeffries C.D."/>
            <person name="Rohde M."/>
            <person name="Spring S."/>
            <person name="Sikorski J."/>
            <person name="Goker M."/>
            <person name="Woyke T."/>
            <person name="Bristow J."/>
            <person name="Eisen J.A."/>
            <person name="Markowitz V."/>
            <person name="Hugenholtz P."/>
            <person name="Kyrpides N.C."/>
            <person name="Klenk H.P."/>
        </authorList>
    </citation>
    <scope>NUCLEOTIDE SEQUENCE [LARGE SCALE GENOMIC DNA]</scope>
    <source>
        <strain evidence="12">DSM 11571 / OCM 486 / SEBR 4847</strain>
    </source>
</reference>
<name>E1RJ43_METP4</name>
<dbReference type="Gene3D" id="3.30.450.20">
    <property type="entry name" value="PAS domain"/>
    <property type="match status" value="2"/>
</dbReference>
<dbReference type="eggNOG" id="arCOG06919">
    <property type="taxonomic scope" value="Archaea"/>
</dbReference>
<sequence length="574" mass="65899">MKKILILCKNPELQNIIEKIIKRTGEIIEPHYCTSIEKARQRIFQEDYWLIISGFTISEIGGPGFIKELQDSGKNVPFIFLTGLEKRETDVDGTQADPEYIFINDKNPTETVEILEKIIPEILMHKDKNPEKHLNEARYKSLVESMDDSIYMVDRECRYLFMNKKHLERIGRSAELFKARSYNDFHTDEETGNFSGNIRRLFSTGENIEEKYEKNGKKYLRTFTPVRDINDERIIAASITSGETDDADTFEKDISSYIVDGNCRYLSINRHHMEILGINCEDLFIGRNYEEFHPEGKTEKFSSMVGEVFNTGETLRDEYESGKSHFTRRFCPVKDILTSEVVAVTIVSTNITEQKLTEKSLIEANKKLNLLNSITRHDILNQMTVLLGYLDLSAAGCQDETQKVYLEKQKKAADTIYHQILFTRDYQDIGVSTPAWQDVSALIDRTSGMLRHDNIEIKNRCGDLKIFADPLLEKVFYNLTDNAIRHGGSISKITFCSEKIPHGIKLNCEDDGRGIPDEHKERIFRQGFGKNTGLGLFLIREILSITGLEIHETGCYGKGAKFEITIPDMMYSEC</sequence>
<dbReference type="Gene3D" id="3.30.565.10">
    <property type="entry name" value="Histidine kinase-like ATPase, C-terminal domain"/>
    <property type="match status" value="1"/>
</dbReference>
<dbReference type="GO" id="GO:0016301">
    <property type="term" value="F:kinase activity"/>
    <property type="evidence" value="ECO:0007669"/>
    <property type="project" value="UniProtKB-KW"/>
</dbReference>
<dbReference type="eggNOG" id="arCOG02385">
    <property type="taxonomic scope" value="Archaea"/>
</dbReference>
<dbReference type="Gene3D" id="3.40.50.2300">
    <property type="match status" value="1"/>
</dbReference>
<evidence type="ECO:0000256" key="3">
    <source>
        <dbReference type="ARBA" id="ARBA00022741"/>
    </source>
</evidence>
<keyword evidence="2" id="KW-0808">Transferase</keyword>
<dbReference type="InterPro" id="IPR001789">
    <property type="entry name" value="Sig_transdc_resp-reg_receiver"/>
</dbReference>
<keyword evidence="3" id="KW-0547">Nucleotide-binding</keyword>
<evidence type="ECO:0000259" key="8">
    <source>
        <dbReference type="PROSITE" id="PS50109"/>
    </source>
</evidence>
<dbReference type="SMART" id="SM00387">
    <property type="entry name" value="HATPase_c"/>
    <property type="match status" value="1"/>
</dbReference>
<evidence type="ECO:0000256" key="2">
    <source>
        <dbReference type="ARBA" id="ARBA00022679"/>
    </source>
</evidence>
<evidence type="ECO:0000256" key="6">
    <source>
        <dbReference type="ARBA" id="ARBA00023012"/>
    </source>
</evidence>
<dbReference type="PANTHER" id="PTHR43065:SF10">
    <property type="entry name" value="PEROXIDE STRESS-ACTIVATED HISTIDINE KINASE MAK3"/>
    <property type="match status" value="1"/>
</dbReference>
<dbReference type="RefSeq" id="WP_013329890.1">
    <property type="nucleotide sequence ID" value="NC_014507.1"/>
</dbReference>
<dbReference type="Pfam" id="PF08448">
    <property type="entry name" value="PAS_4"/>
    <property type="match status" value="2"/>
</dbReference>
<dbReference type="GO" id="GO:0005524">
    <property type="term" value="F:ATP binding"/>
    <property type="evidence" value="ECO:0007669"/>
    <property type="project" value="UniProtKB-KW"/>
</dbReference>
<dbReference type="Proteomes" id="UP000006565">
    <property type="component" value="Chromosome"/>
</dbReference>
<proteinExistence type="predicted"/>
<gene>
    <name evidence="11" type="ordered locus">Mpet_1963</name>
</gene>
<dbReference type="GO" id="GO:0000160">
    <property type="term" value="P:phosphorelay signal transduction system"/>
    <property type="evidence" value="ECO:0007669"/>
    <property type="project" value="UniProtKB-KW"/>
</dbReference>
<dbReference type="CDD" id="cd00075">
    <property type="entry name" value="HATPase"/>
    <property type="match status" value="1"/>
</dbReference>
<dbReference type="NCBIfam" id="TIGR00229">
    <property type="entry name" value="sensory_box"/>
    <property type="match status" value="1"/>
</dbReference>
<feature type="domain" description="Histidine kinase" evidence="8">
    <location>
        <begin position="472"/>
        <end position="570"/>
    </location>
</feature>
<dbReference type="InterPro" id="IPR011006">
    <property type="entry name" value="CheY-like_superfamily"/>
</dbReference>
<dbReference type="HOGENOM" id="CLU_000445_114_58_2"/>
<evidence type="ECO:0000313" key="11">
    <source>
        <dbReference type="EMBL" id="ADN36713.1"/>
    </source>
</evidence>
<dbReference type="InterPro" id="IPR004358">
    <property type="entry name" value="Sig_transdc_His_kin-like_C"/>
</dbReference>
<dbReference type="GeneID" id="25395009"/>
<dbReference type="InterPro" id="IPR036890">
    <property type="entry name" value="HATPase_C_sf"/>
</dbReference>
<dbReference type="SUPFAM" id="SSF55785">
    <property type="entry name" value="PYP-like sensor domain (PAS domain)"/>
    <property type="match status" value="2"/>
</dbReference>
<dbReference type="PROSITE" id="PS50110">
    <property type="entry name" value="RESPONSE_REGULATORY"/>
    <property type="match status" value="1"/>
</dbReference>
<feature type="domain" description="PAS" evidence="10">
    <location>
        <begin position="135"/>
        <end position="205"/>
    </location>
</feature>
<dbReference type="InterPro" id="IPR035965">
    <property type="entry name" value="PAS-like_dom_sf"/>
</dbReference>
<organism evidence="11 12">
    <name type="scientific">Methanolacinia petrolearia (strain DSM 11571 / OCM 486 / SEBR 4847)</name>
    <name type="common">Methanoplanus petrolearius</name>
    <dbReference type="NCBI Taxonomy" id="679926"/>
    <lineage>
        <taxon>Archaea</taxon>
        <taxon>Methanobacteriati</taxon>
        <taxon>Methanobacteriota</taxon>
        <taxon>Stenosarchaea group</taxon>
        <taxon>Methanomicrobia</taxon>
        <taxon>Methanomicrobiales</taxon>
        <taxon>Methanomicrobiaceae</taxon>
        <taxon>Methanolacinia</taxon>
    </lineage>
</organism>
<keyword evidence="1" id="KW-0597">Phosphoprotein</keyword>
<dbReference type="InterPro" id="IPR013656">
    <property type="entry name" value="PAS_4"/>
</dbReference>
<evidence type="ECO:0000256" key="5">
    <source>
        <dbReference type="ARBA" id="ARBA00022840"/>
    </source>
</evidence>
<dbReference type="PANTHER" id="PTHR43065">
    <property type="entry name" value="SENSOR HISTIDINE KINASE"/>
    <property type="match status" value="1"/>
</dbReference>
<keyword evidence="6" id="KW-0902">Two-component regulatory system</keyword>
<dbReference type="STRING" id="679926.Mpet_1963"/>